<dbReference type="GO" id="GO:0016853">
    <property type="term" value="F:isomerase activity"/>
    <property type="evidence" value="ECO:0007669"/>
    <property type="project" value="TreeGrafter"/>
</dbReference>
<protein>
    <submittedName>
        <fullName evidence="1">Putative isomerase</fullName>
    </submittedName>
</protein>
<name>R7WFL7_AEGTA</name>
<dbReference type="PANTHER" id="PTHR13774:SF43">
    <property type="match status" value="1"/>
</dbReference>
<reference evidence="1" key="1">
    <citation type="submission" date="2015-06" db="UniProtKB">
        <authorList>
            <consortium name="EnsemblPlants"/>
        </authorList>
    </citation>
    <scope>IDENTIFICATION</scope>
</reference>
<dbReference type="Pfam" id="PF02567">
    <property type="entry name" value="PhzC-PhzF"/>
    <property type="match status" value="1"/>
</dbReference>
<dbReference type="InterPro" id="IPR003719">
    <property type="entry name" value="Phenazine_PhzF-like"/>
</dbReference>
<accession>R7WFL7</accession>
<dbReference type="GO" id="GO:0005737">
    <property type="term" value="C:cytoplasm"/>
    <property type="evidence" value="ECO:0007669"/>
    <property type="project" value="TreeGrafter"/>
</dbReference>
<dbReference type="Gene3D" id="3.10.310.10">
    <property type="entry name" value="Diaminopimelate Epimerase, Chain A, domain 1"/>
    <property type="match status" value="2"/>
</dbReference>
<dbReference type="SUPFAM" id="SSF54506">
    <property type="entry name" value="Diaminopimelate epimerase-like"/>
    <property type="match status" value="1"/>
</dbReference>
<sequence>MAFLLHGWRFLLGIFSWDMTFFTDGETPRTLAFGLVVHAMDHGLPYNQNAIDVGVTKKGQIRNFLRNRVKSCLTKRSKSDSVPLKRYSGVDAFTGEPFKGNPAAVCLLEDDDADDRWLQSNAAVSIAAEFNVSQTAFLSRCDASSNSSTPRFRLRWFSPAVEVALCGHGTLASAHFLFTAVLAEQHDVVEFVTQSGILTARKVPAASSLPRVTKAEEGKPFIELDFPTGDVFVDCSSTHEHELPSIFQKAAPVVSVHRAAFTDDFIVELSSGEEVVEVVPNMEQLKKCAGRGVIVTGQAPPRSGYDFFSRFFSPKWGIDEDPVCGSAHCAVAPYWARKLGKQKLTAFQVSKRTGTLYLEFNAANQRIKIQGQAVTVMVGTLLA</sequence>
<dbReference type="AlphaFoldDB" id="R7WFL7"/>
<proteinExistence type="predicted"/>
<dbReference type="PANTHER" id="PTHR13774">
    <property type="entry name" value="PHENAZINE BIOSYNTHESIS PROTEIN"/>
    <property type="match status" value="1"/>
</dbReference>
<organism evidence="1">
    <name type="scientific">Aegilops tauschii</name>
    <name type="common">Tausch's goatgrass</name>
    <name type="synonym">Aegilops squarrosa</name>
    <dbReference type="NCBI Taxonomy" id="37682"/>
    <lineage>
        <taxon>Eukaryota</taxon>
        <taxon>Viridiplantae</taxon>
        <taxon>Streptophyta</taxon>
        <taxon>Embryophyta</taxon>
        <taxon>Tracheophyta</taxon>
        <taxon>Spermatophyta</taxon>
        <taxon>Magnoliopsida</taxon>
        <taxon>Liliopsida</taxon>
        <taxon>Poales</taxon>
        <taxon>Poaceae</taxon>
        <taxon>BOP clade</taxon>
        <taxon>Pooideae</taxon>
        <taxon>Triticodae</taxon>
        <taxon>Triticeae</taxon>
        <taxon>Triticinae</taxon>
        <taxon>Aegilops</taxon>
    </lineage>
</organism>
<dbReference type="EnsemblPlants" id="EMT20065">
    <property type="protein sequence ID" value="EMT20065"/>
    <property type="gene ID" value="F775_16097"/>
</dbReference>
<evidence type="ECO:0000313" key="1">
    <source>
        <dbReference type="EnsemblPlants" id="EMT20065"/>
    </source>
</evidence>